<proteinExistence type="predicted"/>
<dbReference type="Gene3D" id="3.30.2310.20">
    <property type="entry name" value="RelE-like"/>
    <property type="match status" value="1"/>
</dbReference>
<protein>
    <submittedName>
        <fullName evidence="2">Type II toxin-antitoxin system RelE/ParE family toxin</fullName>
    </submittedName>
</protein>
<dbReference type="Proteomes" id="UP001156215">
    <property type="component" value="Chromosome"/>
</dbReference>
<gene>
    <name evidence="2" type="ORF">NB640_08330</name>
</gene>
<reference evidence="2" key="1">
    <citation type="journal article" date="2022" name="Front. Microbiol.">
        <title>New perspectives on an old grouping: The genomic and phenotypic variability of Oxalobacter formigenes and the implications for calcium oxalate stone prevention.</title>
        <authorList>
            <person name="Chmiel J.A."/>
            <person name="Carr C."/>
            <person name="Stuivenberg G.A."/>
            <person name="Venema R."/>
            <person name="Chanyi R.M."/>
            <person name="Al K.F."/>
            <person name="Giguere D."/>
            <person name="Say H."/>
            <person name="Akouris P.P."/>
            <person name="Dominguez Romero S.A."/>
            <person name="Kwong A."/>
            <person name="Tai V."/>
            <person name="Koval S.F."/>
            <person name="Razvi H."/>
            <person name="Bjazevic J."/>
            <person name="Burton J.P."/>
        </authorList>
    </citation>
    <scope>NUCLEOTIDE SEQUENCE</scope>
    <source>
        <strain evidence="2">WoOx3</strain>
    </source>
</reference>
<evidence type="ECO:0000313" key="3">
    <source>
        <dbReference type="Proteomes" id="UP001156215"/>
    </source>
</evidence>
<sequence>MNTIEWQPKAFRQLRKIQSKGLRETIYDAVQLLATWPSCNADIKKLQGRDGYRLRVGDFRVIFEIDQSGSPIIINIVQVGKRNESTY</sequence>
<dbReference type="PANTHER" id="PTHR38813">
    <property type="match status" value="1"/>
</dbReference>
<dbReference type="SUPFAM" id="SSF143011">
    <property type="entry name" value="RelE-like"/>
    <property type="match status" value="1"/>
</dbReference>
<dbReference type="AlphaFoldDB" id="A0A9E9LXY6"/>
<accession>A0A9E9LXY6</accession>
<dbReference type="EMBL" id="CP098242">
    <property type="protein sequence ID" value="WAW09273.1"/>
    <property type="molecule type" value="Genomic_DNA"/>
</dbReference>
<dbReference type="InterPro" id="IPR035093">
    <property type="entry name" value="RelE/ParE_toxin_dom_sf"/>
</dbReference>
<dbReference type="PANTHER" id="PTHR38813:SF1">
    <property type="entry name" value="TOXIN RELE1-RELATED"/>
    <property type="match status" value="1"/>
</dbReference>
<evidence type="ECO:0000313" key="2">
    <source>
        <dbReference type="EMBL" id="WAW09273.1"/>
    </source>
</evidence>
<name>A0A9E9LXY6_9BURK</name>
<evidence type="ECO:0000256" key="1">
    <source>
        <dbReference type="ARBA" id="ARBA00022649"/>
    </source>
</evidence>
<organism evidence="2 3">
    <name type="scientific">Oxalobacter vibrioformis</name>
    <dbReference type="NCBI Taxonomy" id="933080"/>
    <lineage>
        <taxon>Bacteria</taxon>
        <taxon>Pseudomonadati</taxon>
        <taxon>Pseudomonadota</taxon>
        <taxon>Betaproteobacteria</taxon>
        <taxon>Burkholderiales</taxon>
        <taxon>Oxalobacteraceae</taxon>
        <taxon>Oxalobacter</taxon>
    </lineage>
</organism>
<keyword evidence="3" id="KW-1185">Reference proteome</keyword>
<dbReference type="Pfam" id="PF05016">
    <property type="entry name" value="ParE_toxin"/>
    <property type="match status" value="1"/>
</dbReference>
<dbReference type="InterPro" id="IPR007712">
    <property type="entry name" value="RelE/ParE_toxin"/>
</dbReference>
<keyword evidence="1" id="KW-1277">Toxin-antitoxin system</keyword>
<dbReference type="KEGG" id="ovb:NB640_08330"/>
<dbReference type="InterPro" id="IPR052747">
    <property type="entry name" value="TA_system_RelE_toxin"/>
</dbReference>
<dbReference type="RefSeq" id="WP_269308269.1">
    <property type="nucleotide sequence ID" value="NZ_CP098242.1"/>
</dbReference>